<dbReference type="SUPFAM" id="SSF53955">
    <property type="entry name" value="Lysozyme-like"/>
    <property type="match status" value="1"/>
</dbReference>
<dbReference type="InterPro" id="IPR018537">
    <property type="entry name" value="Peptidoglycan-bd_3"/>
</dbReference>
<sequence>MTNMFETAHAFTAQWEGGLTDHPADPGGLTNYGVSLRWVQDLARQARQECLRQHKTCDDCSNARTASCAYCGLDLDMDGDVDADDIRACTRAQAAALFKRHFWDALGCAALPLPLAVTLYDGAVNMGPGRAVRQMQRGMNAVGEAQLDHYTPIAEDGIAGSRTTELAEALESANLHWFAARQILRLRDAFYRDLAARRPSLKVFLDGWRNRVKALAQYLADLEREAN</sequence>
<gene>
    <name evidence="3" type="ORF">DDIC_03935</name>
</gene>
<feature type="domain" description="TtsA-like Glycoside hydrolase family 108" evidence="1">
    <location>
        <begin position="11"/>
        <end position="127"/>
    </location>
</feature>
<accession>A0A4P7UKC8</accession>
<evidence type="ECO:0000259" key="2">
    <source>
        <dbReference type="Pfam" id="PF09374"/>
    </source>
</evidence>
<dbReference type="AlphaFoldDB" id="A0A4P7UKC8"/>
<dbReference type="Pfam" id="PF05838">
    <property type="entry name" value="Glyco_hydro_108"/>
    <property type="match status" value="1"/>
</dbReference>
<dbReference type="Proteomes" id="UP000297065">
    <property type="component" value="Chromosome"/>
</dbReference>
<feature type="domain" description="Peptidoglycan binding" evidence="2">
    <location>
        <begin position="131"/>
        <end position="212"/>
    </location>
</feature>
<evidence type="ECO:0000313" key="3">
    <source>
        <dbReference type="EMBL" id="QCC85041.1"/>
    </source>
</evidence>
<dbReference type="Pfam" id="PF09374">
    <property type="entry name" value="PG_binding_3"/>
    <property type="match status" value="1"/>
</dbReference>
<reference evidence="3 4" key="1">
    <citation type="submission" date="2019-02" db="EMBL/GenBank/DDBJ databases">
        <title>Complete Genome Sequence of Desulfovibrio desulfuricans IC1, a Sulfonate Utilizing Anaerobe.</title>
        <authorList>
            <person name="Day L.A."/>
            <person name="De Leon K.B."/>
            <person name="Wall J.D."/>
        </authorList>
    </citation>
    <scope>NUCLEOTIDE SEQUENCE [LARGE SCALE GENOMIC DNA]</scope>
    <source>
        <strain evidence="3 4">IC1</strain>
    </source>
</reference>
<name>A0A4P7UKC8_DESDE</name>
<dbReference type="EMBL" id="CP036295">
    <property type="protein sequence ID" value="QCC85041.1"/>
    <property type="molecule type" value="Genomic_DNA"/>
</dbReference>
<dbReference type="InterPro" id="IPR018247">
    <property type="entry name" value="EF_Hand_1_Ca_BS"/>
</dbReference>
<dbReference type="OrthoDB" id="5359795at2"/>
<protein>
    <submittedName>
        <fullName evidence="3">Uncharacterized protein</fullName>
    </submittedName>
</protein>
<dbReference type="InterPro" id="IPR023346">
    <property type="entry name" value="Lysozyme-like_dom_sf"/>
</dbReference>
<dbReference type="PROSITE" id="PS00018">
    <property type="entry name" value="EF_HAND_1"/>
    <property type="match status" value="1"/>
</dbReference>
<evidence type="ECO:0000313" key="4">
    <source>
        <dbReference type="Proteomes" id="UP000297065"/>
    </source>
</evidence>
<proteinExistence type="predicted"/>
<evidence type="ECO:0000259" key="1">
    <source>
        <dbReference type="Pfam" id="PF05838"/>
    </source>
</evidence>
<dbReference type="RefSeq" id="WP_136399243.1">
    <property type="nucleotide sequence ID" value="NZ_CP036295.1"/>
</dbReference>
<dbReference type="Gene3D" id="1.20.141.10">
    <property type="entry name" value="Chitosanase, subunit A, domain 1"/>
    <property type="match status" value="1"/>
</dbReference>
<organism evidence="3 4">
    <name type="scientific">Desulfovibrio desulfuricans</name>
    <dbReference type="NCBI Taxonomy" id="876"/>
    <lineage>
        <taxon>Bacteria</taxon>
        <taxon>Pseudomonadati</taxon>
        <taxon>Thermodesulfobacteriota</taxon>
        <taxon>Desulfovibrionia</taxon>
        <taxon>Desulfovibrionales</taxon>
        <taxon>Desulfovibrionaceae</taxon>
        <taxon>Desulfovibrio</taxon>
    </lineage>
</organism>
<dbReference type="InterPro" id="IPR008565">
    <property type="entry name" value="TtsA-like_GH18_dom"/>
</dbReference>